<evidence type="ECO:0000256" key="2">
    <source>
        <dbReference type="ARBA" id="ARBA00022741"/>
    </source>
</evidence>
<dbReference type="InterPro" id="IPR003439">
    <property type="entry name" value="ABC_transporter-like_ATP-bd"/>
</dbReference>
<dbReference type="Pfam" id="PF00005">
    <property type="entry name" value="ABC_tran"/>
    <property type="match status" value="1"/>
</dbReference>
<dbReference type="Gene3D" id="3.40.50.300">
    <property type="entry name" value="P-loop containing nucleotide triphosphate hydrolases"/>
    <property type="match status" value="1"/>
</dbReference>
<dbReference type="GO" id="GO:0005886">
    <property type="term" value="C:plasma membrane"/>
    <property type="evidence" value="ECO:0007669"/>
    <property type="project" value="TreeGrafter"/>
</dbReference>
<keyword evidence="3 5" id="KW-0067">ATP-binding</keyword>
<dbReference type="PANTHER" id="PTHR24220">
    <property type="entry name" value="IMPORT ATP-BINDING PROTEIN"/>
    <property type="match status" value="1"/>
</dbReference>
<evidence type="ECO:0000256" key="1">
    <source>
        <dbReference type="ARBA" id="ARBA00022448"/>
    </source>
</evidence>
<protein>
    <submittedName>
        <fullName evidence="5">ABC transporter ATP-binding protein</fullName>
    </submittedName>
</protein>
<dbReference type="Proteomes" id="UP000823823">
    <property type="component" value="Unassembled WGS sequence"/>
</dbReference>
<evidence type="ECO:0000256" key="3">
    <source>
        <dbReference type="ARBA" id="ARBA00022840"/>
    </source>
</evidence>
<proteinExistence type="predicted"/>
<dbReference type="PANTHER" id="PTHR24220:SF685">
    <property type="entry name" value="ABC TRANSPORTER RELATED"/>
    <property type="match status" value="1"/>
</dbReference>
<dbReference type="InterPro" id="IPR015854">
    <property type="entry name" value="ABC_transpr_LolD-like"/>
</dbReference>
<dbReference type="EMBL" id="DWZH01000036">
    <property type="protein sequence ID" value="HJB09822.1"/>
    <property type="molecule type" value="Genomic_DNA"/>
</dbReference>
<gene>
    <name evidence="5" type="ORF">H9786_04715</name>
</gene>
<dbReference type="AlphaFoldDB" id="A0A9D2LBZ5"/>
<keyword evidence="1" id="KW-0813">Transport</keyword>
<evidence type="ECO:0000313" key="5">
    <source>
        <dbReference type="EMBL" id="HJB09822.1"/>
    </source>
</evidence>
<dbReference type="SMART" id="SM00382">
    <property type="entry name" value="AAA"/>
    <property type="match status" value="1"/>
</dbReference>
<sequence length="251" mass="26922">MLTARRLRRVLSGQPVLQEIDLDVGRGEFLAIMGPSGSGKSTLLYSLSGMDDTDGGSISLEGTELTELEQKQLARLRLTRFGFVFQQAHLLANLTLLDNVVLPGRLARTASRSAVVARARDLMERTGVGELAQRDITQASGGQLQRVGICRALINSPQIVFADEPTGALDSASALAVMRLLGGIHADGATLVLVTHDVEVAAHAQRVITMVDGRIVGERRLGGWDGQEGSLLERARQLRQGTLAPARTRPT</sequence>
<dbReference type="InterPro" id="IPR017911">
    <property type="entry name" value="MacB-like_ATP-bd"/>
</dbReference>
<keyword evidence="2" id="KW-0547">Nucleotide-binding</keyword>
<dbReference type="GO" id="GO:0022857">
    <property type="term" value="F:transmembrane transporter activity"/>
    <property type="evidence" value="ECO:0007669"/>
    <property type="project" value="TreeGrafter"/>
</dbReference>
<accession>A0A9D2LBZ5</accession>
<reference evidence="5" key="1">
    <citation type="journal article" date="2021" name="PeerJ">
        <title>Extensive microbial diversity within the chicken gut microbiome revealed by metagenomics and culture.</title>
        <authorList>
            <person name="Gilroy R."/>
            <person name="Ravi A."/>
            <person name="Getino M."/>
            <person name="Pursley I."/>
            <person name="Horton D.L."/>
            <person name="Alikhan N.F."/>
            <person name="Baker D."/>
            <person name="Gharbi K."/>
            <person name="Hall N."/>
            <person name="Watson M."/>
            <person name="Adriaenssens E.M."/>
            <person name="Foster-Nyarko E."/>
            <person name="Jarju S."/>
            <person name="Secka A."/>
            <person name="Antonio M."/>
            <person name="Oren A."/>
            <person name="Chaudhuri R.R."/>
            <person name="La Ragione R."/>
            <person name="Hildebrand F."/>
            <person name="Pallen M.J."/>
        </authorList>
    </citation>
    <scope>NUCLEOTIDE SEQUENCE</scope>
    <source>
        <strain evidence="5">ChiHjej13B12-24818</strain>
    </source>
</reference>
<reference evidence="5" key="2">
    <citation type="submission" date="2021-04" db="EMBL/GenBank/DDBJ databases">
        <authorList>
            <person name="Gilroy R."/>
        </authorList>
    </citation>
    <scope>NUCLEOTIDE SEQUENCE</scope>
    <source>
        <strain evidence="5">ChiHjej13B12-24818</strain>
    </source>
</reference>
<dbReference type="InterPro" id="IPR027417">
    <property type="entry name" value="P-loop_NTPase"/>
</dbReference>
<name>A0A9D2LBZ5_9MICO</name>
<comment type="caution">
    <text evidence="5">The sequence shown here is derived from an EMBL/GenBank/DDBJ whole genome shotgun (WGS) entry which is preliminary data.</text>
</comment>
<dbReference type="SUPFAM" id="SSF52540">
    <property type="entry name" value="P-loop containing nucleoside triphosphate hydrolases"/>
    <property type="match status" value="1"/>
</dbReference>
<dbReference type="InterPro" id="IPR003593">
    <property type="entry name" value="AAA+_ATPase"/>
</dbReference>
<evidence type="ECO:0000259" key="4">
    <source>
        <dbReference type="PROSITE" id="PS50893"/>
    </source>
</evidence>
<dbReference type="CDD" id="cd03255">
    <property type="entry name" value="ABC_MJ0796_LolCDE_FtsE"/>
    <property type="match status" value="1"/>
</dbReference>
<dbReference type="PROSITE" id="PS50893">
    <property type="entry name" value="ABC_TRANSPORTER_2"/>
    <property type="match status" value="1"/>
</dbReference>
<dbReference type="GO" id="GO:0005524">
    <property type="term" value="F:ATP binding"/>
    <property type="evidence" value="ECO:0007669"/>
    <property type="project" value="UniProtKB-KW"/>
</dbReference>
<organism evidence="5 6">
    <name type="scientific">Candidatus Brachybacterium merdavium</name>
    <dbReference type="NCBI Taxonomy" id="2838513"/>
    <lineage>
        <taxon>Bacteria</taxon>
        <taxon>Bacillati</taxon>
        <taxon>Actinomycetota</taxon>
        <taxon>Actinomycetes</taxon>
        <taxon>Micrococcales</taxon>
        <taxon>Dermabacteraceae</taxon>
        <taxon>Brachybacterium</taxon>
    </lineage>
</organism>
<feature type="domain" description="ABC transporter" evidence="4">
    <location>
        <begin position="2"/>
        <end position="237"/>
    </location>
</feature>
<evidence type="ECO:0000313" key="6">
    <source>
        <dbReference type="Proteomes" id="UP000823823"/>
    </source>
</evidence>
<dbReference type="GO" id="GO:0016887">
    <property type="term" value="F:ATP hydrolysis activity"/>
    <property type="evidence" value="ECO:0007669"/>
    <property type="project" value="InterPro"/>
</dbReference>